<reference evidence="5 6" key="1">
    <citation type="submission" date="2023-04" db="EMBL/GenBank/DDBJ databases">
        <title>Genome of Basidiobolus ranarum AG-B5.</title>
        <authorList>
            <person name="Stajich J.E."/>
            <person name="Carter-House D."/>
            <person name="Gryganskyi A."/>
        </authorList>
    </citation>
    <scope>NUCLEOTIDE SEQUENCE [LARGE SCALE GENOMIC DNA]</scope>
    <source>
        <strain evidence="5 6">AG-B5</strain>
    </source>
</reference>
<dbReference type="PROSITE" id="PS00126">
    <property type="entry name" value="PDEASE_I_1"/>
    <property type="match status" value="1"/>
</dbReference>
<dbReference type="InterPro" id="IPR023174">
    <property type="entry name" value="PDEase_CS"/>
</dbReference>
<dbReference type="Pfam" id="PF00233">
    <property type="entry name" value="PDEase_I"/>
    <property type="match status" value="1"/>
</dbReference>
<dbReference type="Proteomes" id="UP001479436">
    <property type="component" value="Unassembled WGS sequence"/>
</dbReference>
<dbReference type="SUPFAM" id="SSF109604">
    <property type="entry name" value="HD-domain/PDEase-like"/>
    <property type="match status" value="1"/>
</dbReference>
<keyword evidence="6" id="KW-1185">Reference proteome</keyword>
<dbReference type="PANTHER" id="PTHR11347">
    <property type="entry name" value="CYCLIC NUCLEOTIDE PHOSPHODIESTERASE"/>
    <property type="match status" value="1"/>
</dbReference>
<sequence>MLVLKRNHLTSEDLIKAEHVIRKVSLGKLSGLGIDFDVWSWTRAELYGIVVGVFSRLDLLEVLKISQSQLLDFIVDIDRGYISTPYHSFLHAADVFIMTFNLVSYSHVQGYLIDLDLVALLIGALCHDIGHPGLNNLYQVNSKNELAQRYNNESVLEKFSCDETLKLLRKHSLLKYVQTKSNLEIQDHSQGAYVQNAIVKCIMSTDMSVHFGLIEQFTTVVDILTVSPINEEFHEAEYLKEHSSGSYPLPQTGHRQIICNVLLHAADISNTVRPWELCKRWSDVILDEFFFQGDMEKLNNLPISPNMDREHSNQTDISLKFGDFVVKPFFEVLADFCPEVQPLLTNLCENRTRWLSLDNTEPPRRLLTGNNNPSRLSVPAGTLDIPDLPPLPSVLRRHSTDIERKTRRHHLVNIAELTDVELSEPPGEYSKSGLVNIPPSISEVEEEGEEALCYLQAEDISRRANRRSFSLDHTLLLAKKKRFEEAVKSLSTLHEVSSELDNYS</sequence>
<dbReference type="InterPro" id="IPR023088">
    <property type="entry name" value="PDEase"/>
</dbReference>
<dbReference type="EC" id="3.1.4.-" evidence="3"/>
<accession>A0ABR2VU10</accession>
<evidence type="ECO:0000256" key="3">
    <source>
        <dbReference type="RuleBase" id="RU363067"/>
    </source>
</evidence>
<dbReference type="EMBL" id="JASJQH010007844">
    <property type="protein sequence ID" value="KAK9701116.1"/>
    <property type="molecule type" value="Genomic_DNA"/>
</dbReference>
<feature type="domain" description="PDEase" evidence="4">
    <location>
        <begin position="1"/>
        <end position="361"/>
    </location>
</feature>
<keyword evidence="2 3" id="KW-0378">Hydrolase</keyword>
<dbReference type="InterPro" id="IPR036971">
    <property type="entry name" value="PDEase_catalytic_dom_sf"/>
</dbReference>
<evidence type="ECO:0000256" key="1">
    <source>
        <dbReference type="ARBA" id="ARBA00022723"/>
    </source>
</evidence>
<dbReference type="InterPro" id="IPR002073">
    <property type="entry name" value="PDEase_catalytic_dom"/>
</dbReference>
<evidence type="ECO:0000313" key="6">
    <source>
        <dbReference type="Proteomes" id="UP001479436"/>
    </source>
</evidence>
<dbReference type="Gene3D" id="1.10.1300.10">
    <property type="entry name" value="3'5'-cyclic nucleotide phosphodiesterase, catalytic domain"/>
    <property type="match status" value="1"/>
</dbReference>
<dbReference type="PROSITE" id="PS51845">
    <property type="entry name" value="PDEASE_I_2"/>
    <property type="match status" value="1"/>
</dbReference>
<gene>
    <name evidence="5" type="ORF">K7432_011867</name>
</gene>
<evidence type="ECO:0000259" key="4">
    <source>
        <dbReference type="PROSITE" id="PS51845"/>
    </source>
</evidence>
<comment type="cofactor">
    <cofactor evidence="3">
        <name>a divalent metal cation</name>
        <dbReference type="ChEBI" id="CHEBI:60240"/>
    </cofactor>
    <text evidence="3">Binds 2 divalent metal cations per subunit. Site 1 may preferentially bind zinc ions, while site 2 has a preference for magnesium and/or manganese ions.</text>
</comment>
<comment type="similarity">
    <text evidence="3">Belongs to the cyclic nucleotide phosphodiesterase family.</text>
</comment>
<proteinExistence type="inferred from homology"/>
<dbReference type="PRINTS" id="PR00387">
    <property type="entry name" value="PDIESTERASE1"/>
</dbReference>
<name>A0ABR2VU10_9FUNG</name>
<organism evidence="5 6">
    <name type="scientific">Basidiobolus ranarum</name>
    <dbReference type="NCBI Taxonomy" id="34480"/>
    <lineage>
        <taxon>Eukaryota</taxon>
        <taxon>Fungi</taxon>
        <taxon>Fungi incertae sedis</taxon>
        <taxon>Zoopagomycota</taxon>
        <taxon>Entomophthoromycotina</taxon>
        <taxon>Basidiobolomycetes</taxon>
        <taxon>Basidiobolales</taxon>
        <taxon>Basidiobolaceae</taxon>
        <taxon>Basidiobolus</taxon>
    </lineage>
</organism>
<dbReference type="InterPro" id="IPR003607">
    <property type="entry name" value="HD/PDEase_dom"/>
</dbReference>
<evidence type="ECO:0000256" key="2">
    <source>
        <dbReference type="ARBA" id="ARBA00022801"/>
    </source>
</evidence>
<keyword evidence="1 3" id="KW-0479">Metal-binding</keyword>
<dbReference type="SMART" id="SM00471">
    <property type="entry name" value="HDc"/>
    <property type="match status" value="1"/>
</dbReference>
<protein>
    <recommendedName>
        <fullName evidence="3">Phosphodiesterase</fullName>
        <ecNumber evidence="3">3.1.4.-</ecNumber>
    </recommendedName>
</protein>
<evidence type="ECO:0000313" key="5">
    <source>
        <dbReference type="EMBL" id="KAK9701116.1"/>
    </source>
</evidence>
<dbReference type="CDD" id="cd00077">
    <property type="entry name" value="HDc"/>
    <property type="match status" value="1"/>
</dbReference>
<comment type="caution">
    <text evidence="5">The sequence shown here is derived from an EMBL/GenBank/DDBJ whole genome shotgun (WGS) entry which is preliminary data.</text>
</comment>